<evidence type="ECO:0000313" key="3">
    <source>
        <dbReference type="Proteomes" id="UP000199170"/>
    </source>
</evidence>
<dbReference type="STRING" id="660517.SAMN04487946_108112"/>
<dbReference type="EMBL" id="FNPB01000008">
    <property type="protein sequence ID" value="SDY20024.1"/>
    <property type="molecule type" value="Genomic_DNA"/>
</dbReference>
<evidence type="ECO:0000256" key="1">
    <source>
        <dbReference type="SAM" id="MobiDB-lite"/>
    </source>
</evidence>
<name>A0A1H3HZ05_9EURY</name>
<protein>
    <submittedName>
        <fullName evidence="2">Uncharacterized protein</fullName>
    </submittedName>
</protein>
<dbReference type="AlphaFoldDB" id="A0A1H3HZ05"/>
<sequence>MSGYEYAAGKSTPTPDRRQCASEVFGGRLAGRTIGPHAATRDERGIAVVDNGGADR</sequence>
<accession>A0A1H3HZ05</accession>
<feature type="region of interest" description="Disordered" evidence="1">
    <location>
        <begin position="33"/>
        <end position="56"/>
    </location>
</feature>
<dbReference type="Proteomes" id="UP000199170">
    <property type="component" value="Unassembled WGS sequence"/>
</dbReference>
<organism evidence="2 3">
    <name type="scientific">Halobellus clavatus</name>
    <dbReference type="NCBI Taxonomy" id="660517"/>
    <lineage>
        <taxon>Archaea</taxon>
        <taxon>Methanobacteriati</taxon>
        <taxon>Methanobacteriota</taxon>
        <taxon>Stenosarchaea group</taxon>
        <taxon>Halobacteria</taxon>
        <taxon>Halobacteriales</taxon>
        <taxon>Haloferacaceae</taxon>
        <taxon>Halobellus</taxon>
    </lineage>
</organism>
<gene>
    <name evidence="2" type="ORF">SAMN04487946_108112</name>
</gene>
<keyword evidence="3" id="KW-1185">Reference proteome</keyword>
<dbReference type="RefSeq" id="WP_175454636.1">
    <property type="nucleotide sequence ID" value="NZ_FNPB01000008.1"/>
</dbReference>
<evidence type="ECO:0000313" key="2">
    <source>
        <dbReference type="EMBL" id="SDY20024.1"/>
    </source>
</evidence>
<proteinExistence type="predicted"/>
<reference evidence="3" key="1">
    <citation type="submission" date="2016-10" db="EMBL/GenBank/DDBJ databases">
        <authorList>
            <person name="Varghese N."/>
            <person name="Submissions S."/>
        </authorList>
    </citation>
    <scope>NUCLEOTIDE SEQUENCE [LARGE SCALE GENOMIC DNA]</scope>
    <source>
        <strain evidence="3">CGMCC 1.10118</strain>
    </source>
</reference>